<dbReference type="AlphaFoldDB" id="A0A0S4KH79"/>
<keyword evidence="2" id="KW-1185">Reference proteome</keyword>
<gene>
    <name evidence="1" type="ORF">BSAL_01900c</name>
</gene>
<evidence type="ECO:0000313" key="2">
    <source>
        <dbReference type="Proteomes" id="UP000051952"/>
    </source>
</evidence>
<name>A0A0S4KH79_BODSA</name>
<proteinExistence type="predicted"/>
<dbReference type="EMBL" id="CYKH01001743">
    <property type="protein sequence ID" value="CUI14992.1"/>
    <property type="molecule type" value="Genomic_DNA"/>
</dbReference>
<dbReference type="Proteomes" id="UP000051952">
    <property type="component" value="Unassembled WGS sequence"/>
</dbReference>
<accession>A0A0S4KH79</accession>
<organism evidence="1 2">
    <name type="scientific">Bodo saltans</name>
    <name type="common">Flagellated protozoan</name>
    <dbReference type="NCBI Taxonomy" id="75058"/>
    <lineage>
        <taxon>Eukaryota</taxon>
        <taxon>Discoba</taxon>
        <taxon>Euglenozoa</taxon>
        <taxon>Kinetoplastea</taxon>
        <taxon>Metakinetoplastina</taxon>
        <taxon>Eubodonida</taxon>
        <taxon>Bodonidae</taxon>
        <taxon>Bodo</taxon>
    </lineage>
</organism>
<reference evidence="2" key="1">
    <citation type="submission" date="2015-09" db="EMBL/GenBank/DDBJ databases">
        <authorList>
            <consortium name="Pathogen Informatics"/>
        </authorList>
    </citation>
    <scope>NUCLEOTIDE SEQUENCE [LARGE SCALE GENOMIC DNA]</scope>
    <source>
        <strain evidence="2">Lake Konstanz</strain>
    </source>
</reference>
<sequence>MKKRPRPHDTLTAKSTTPMAVVIERVKTTGHTYWESVSGWYDTLVVVCSHVVMQNDVSSNNQLIVSSSLYHLIVKNTKKPNRQQR</sequence>
<dbReference type="VEuPathDB" id="TriTrypDB:BSAL_01900c"/>
<evidence type="ECO:0000313" key="1">
    <source>
        <dbReference type="EMBL" id="CUI14992.1"/>
    </source>
</evidence>
<protein>
    <submittedName>
        <fullName evidence="1">Uncharacterized protein</fullName>
    </submittedName>
</protein>